<proteinExistence type="inferred from homology"/>
<keyword evidence="9" id="KW-0234">DNA repair</keyword>
<evidence type="ECO:0000256" key="12">
    <source>
        <dbReference type="ARBA" id="ARBA00042677"/>
    </source>
</evidence>
<dbReference type="Gene3D" id="3.40.50.12650">
    <property type="match status" value="1"/>
</dbReference>
<dbReference type="SUPFAM" id="SSF56281">
    <property type="entry name" value="Metallo-hydrolase/oxidoreductase"/>
    <property type="match status" value="1"/>
</dbReference>
<dbReference type="AlphaFoldDB" id="X6P358"/>
<feature type="compositionally biased region" description="Basic residues" evidence="13">
    <location>
        <begin position="1"/>
        <end position="13"/>
    </location>
</feature>
<dbReference type="GO" id="GO:0036297">
    <property type="term" value="P:interstrand cross-link repair"/>
    <property type="evidence" value="ECO:0007669"/>
    <property type="project" value="TreeGrafter"/>
</dbReference>
<evidence type="ECO:0000256" key="6">
    <source>
        <dbReference type="ARBA" id="ARBA00022801"/>
    </source>
</evidence>
<keyword evidence="7" id="KW-0269">Exonuclease</keyword>
<dbReference type="GO" id="GO:0006310">
    <property type="term" value="P:DNA recombination"/>
    <property type="evidence" value="ECO:0007669"/>
    <property type="project" value="UniProtKB-KW"/>
</dbReference>
<dbReference type="PANTHER" id="PTHR23240:SF8">
    <property type="entry name" value="PROTEIN ARTEMIS"/>
    <property type="match status" value="1"/>
</dbReference>
<dbReference type="InterPro" id="IPR036866">
    <property type="entry name" value="RibonucZ/Hydroxyglut_hydro"/>
</dbReference>
<dbReference type="Proteomes" id="UP000023152">
    <property type="component" value="Unassembled WGS sequence"/>
</dbReference>
<feature type="region of interest" description="Disordered" evidence="13">
    <location>
        <begin position="1"/>
        <end position="45"/>
    </location>
</feature>
<keyword evidence="16" id="KW-1185">Reference proteome</keyword>
<name>X6P358_RETFI</name>
<keyword evidence="5" id="KW-0227">DNA damage</keyword>
<dbReference type="GO" id="GO:0003684">
    <property type="term" value="F:damaged DNA binding"/>
    <property type="evidence" value="ECO:0007669"/>
    <property type="project" value="TreeGrafter"/>
</dbReference>
<evidence type="ECO:0000256" key="7">
    <source>
        <dbReference type="ARBA" id="ARBA00022839"/>
    </source>
</evidence>
<keyword evidence="3" id="KW-0540">Nuclease</keyword>
<keyword evidence="8" id="KW-0233">DNA recombination</keyword>
<dbReference type="Pfam" id="PF07522">
    <property type="entry name" value="DRMBL"/>
    <property type="match status" value="1"/>
</dbReference>
<evidence type="ECO:0000313" key="15">
    <source>
        <dbReference type="EMBL" id="ETO32563.1"/>
    </source>
</evidence>
<evidence type="ECO:0000256" key="1">
    <source>
        <dbReference type="ARBA" id="ARBA00004123"/>
    </source>
</evidence>
<evidence type="ECO:0000256" key="9">
    <source>
        <dbReference type="ARBA" id="ARBA00023204"/>
    </source>
</evidence>
<dbReference type="OrthoDB" id="262529at2759"/>
<keyword evidence="4" id="KW-0255">Endonuclease</keyword>
<evidence type="ECO:0000256" key="2">
    <source>
        <dbReference type="ARBA" id="ARBA00010304"/>
    </source>
</evidence>
<comment type="similarity">
    <text evidence="2">Belongs to the DNA repair metallo-beta-lactamase (DRMBL) family.</text>
</comment>
<sequence>MMIKKKKMKMKKKEHSESEDDDNEEEEREDDDDDDEEEEEEGEDLSMLSFAVTAIDANHCLGAVMYLFEGYFGRVLCTGDCRYQRGMFDGYNVVDVDRLYLDDTYANTAYYDFLTSDECVDVIMSILRKPENRDKRVMMALDTLGKEELLISMSEKLKTLIVVTKERFEQLKVLFSTQDINMCKYFTCDERQGYIHVGTKRDVSLSNLDRVNLECQQNAIRYNLKSPMHMHMHMDMDMHMHMHMNTNINTNMDMDMDMMYSNDHAGFIGIICTGWAAGQKMKKEEPICSRTDHSRIYKVCYSLHSSFSELCQLVEFVKPRQIIPITNGHFTSRVFTHFKQKRKLHQMNEESRCIRFATAPKLKTHTYASSSSLSCHPQKEVIELLHSESEDDQAFKTEHKKKKRKIVDVSDTSFSALSSDEESFIDSLLNQIRERAREEKKKKKKKELFASSLICMSFTQNCKRIIKNKTKKKTTMLSSLSHHLNINTKNSFIFLFFALSCFCFNFNPGHVTSHPKAAQKFVFSFLRK</sequence>
<evidence type="ECO:0000256" key="13">
    <source>
        <dbReference type="SAM" id="MobiDB-lite"/>
    </source>
</evidence>
<dbReference type="GO" id="GO:0004519">
    <property type="term" value="F:endonuclease activity"/>
    <property type="evidence" value="ECO:0007669"/>
    <property type="project" value="UniProtKB-KW"/>
</dbReference>
<evidence type="ECO:0000256" key="8">
    <source>
        <dbReference type="ARBA" id="ARBA00023172"/>
    </source>
</evidence>
<evidence type="ECO:0000256" key="11">
    <source>
        <dbReference type="ARBA" id="ARBA00039759"/>
    </source>
</evidence>
<feature type="domain" description="DNA repair metallo-beta-lactamase" evidence="14">
    <location>
        <begin position="236"/>
        <end position="327"/>
    </location>
</feature>
<evidence type="ECO:0000256" key="5">
    <source>
        <dbReference type="ARBA" id="ARBA00022763"/>
    </source>
</evidence>
<evidence type="ECO:0000256" key="4">
    <source>
        <dbReference type="ARBA" id="ARBA00022759"/>
    </source>
</evidence>
<keyword evidence="6" id="KW-0378">Hydrolase</keyword>
<dbReference type="GO" id="GO:0035312">
    <property type="term" value="F:5'-3' DNA exonuclease activity"/>
    <property type="evidence" value="ECO:0007669"/>
    <property type="project" value="TreeGrafter"/>
</dbReference>
<dbReference type="GO" id="GO:0006303">
    <property type="term" value="P:double-strand break repair via nonhomologous end joining"/>
    <property type="evidence" value="ECO:0007669"/>
    <property type="project" value="TreeGrafter"/>
</dbReference>
<evidence type="ECO:0000259" key="14">
    <source>
        <dbReference type="Pfam" id="PF07522"/>
    </source>
</evidence>
<dbReference type="PANTHER" id="PTHR23240">
    <property type="entry name" value="DNA CROSS-LINK REPAIR PROTEIN PSO2/SNM1-RELATED"/>
    <property type="match status" value="1"/>
</dbReference>
<reference evidence="15 16" key="1">
    <citation type="journal article" date="2013" name="Curr. Biol.">
        <title>The Genome of the Foraminiferan Reticulomyxa filosa.</title>
        <authorList>
            <person name="Glockner G."/>
            <person name="Hulsmann N."/>
            <person name="Schleicher M."/>
            <person name="Noegel A.A."/>
            <person name="Eichinger L."/>
            <person name="Gallinger C."/>
            <person name="Pawlowski J."/>
            <person name="Sierra R."/>
            <person name="Euteneuer U."/>
            <person name="Pillet L."/>
            <person name="Moustafa A."/>
            <person name="Platzer M."/>
            <person name="Groth M."/>
            <person name="Szafranski K."/>
            <person name="Schliwa M."/>
        </authorList>
    </citation>
    <scope>NUCLEOTIDE SEQUENCE [LARGE SCALE GENOMIC DNA]</scope>
</reference>
<gene>
    <name evidence="15" type="ORF">RFI_04557</name>
</gene>
<dbReference type="EMBL" id="ASPP01004094">
    <property type="protein sequence ID" value="ETO32563.1"/>
    <property type="molecule type" value="Genomic_DNA"/>
</dbReference>
<dbReference type="GO" id="GO:0005634">
    <property type="term" value="C:nucleus"/>
    <property type="evidence" value="ECO:0007669"/>
    <property type="project" value="UniProtKB-SubCell"/>
</dbReference>
<organism evidence="15 16">
    <name type="scientific">Reticulomyxa filosa</name>
    <dbReference type="NCBI Taxonomy" id="46433"/>
    <lineage>
        <taxon>Eukaryota</taxon>
        <taxon>Sar</taxon>
        <taxon>Rhizaria</taxon>
        <taxon>Retaria</taxon>
        <taxon>Foraminifera</taxon>
        <taxon>Monothalamids</taxon>
        <taxon>Reticulomyxidae</taxon>
        <taxon>Reticulomyxa</taxon>
    </lineage>
</organism>
<evidence type="ECO:0000256" key="10">
    <source>
        <dbReference type="ARBA" id="ARBA00023242"/>
    </source>
</evidence>
<dbReference type="InterPro" id="IPR011084">
    <property type="entry name" value="DRMBL"/>
</dbReference>
<keyword evidence="10" id="KW-0539">Nucleus</keyword>
<protein>
    <recommendedName>
        <fullName evidence="11">Protein artemis</fullName>
    </recommendedName>
    <alternativeName>
        <fullName evidence="12">DNA cross-link repair 1C protein</fullName>
    </alternativeName>
</protein>
<evidence type="ECO:0000256" key="3">
    <source>
        <dbReference type="ARBA" id="ARBA00022722"/>
    </source>
</evidence>
<feature type="compositionally biased region" description="Acidic residues" evidence="13">
    <location>
        <begin position="17"/>
        <end position="44"/>
    </location>
</feature>
<comment type="caution">
    <text evidence="15">The sequence shown here is derived from an EMBL/GenBank/DDBJ whole genome shotgun (WGS) entry which is preliminary data.</text>
</comment>
<comment type="subcellular location">
    <subcellularLocation>
        <location evidence="1">Nucleus</location>
    </subcellularLocation>
</comment>
<accession>X6P358</accession>
<evidence type="ECO:0000313" key="16">
    <source>
        <dbReference type="Proteomes" id="UP000023152"/>
    </source>
</evidence>